<reference evidence="2" key="1">
    <citation type="journal article" date="2011" name="Genome Res.">
        <title>Phylogeny-wide analysis of social amoeba genomes highlights ancient origins for complex intercellular communication.</title>
        <authorList>
            <person name="Heidel A.J."/>
            <person name="Lawal H.M."/>
            <person name="Felder M."/>
            <person name="Schilde C."/>
            <person name="Helps N.R."/>
            <person name="Tunggal B."/>
            <person name="Rivero F."/>
            <person name="John U."/>
            <person name="Schleicher M."/>
            <person name="Eichinger L."/>
            <person name="Platzer M."/>
            <person name="Noegel A.A."/>
            <person name="Schaap P."/>
            <person name="Gloeckner G."/>
        </authorList>
    </citation>
    <scope>NUCLEOTIDE SEQUENCE [LARGE SCALE GENOMIC DNA]</scope>
    <source>
        <strain evidence="2">SH3</strain>
    </source>
</reference>
<proteinExistence type="predicted"/>
<protein>
    <submittedName>
        <fullName evidence="1">Uncharacterized protein</fullName>
    </submittedName>
</protein>
<organism evidence="1 2">
    <name type="scientific">Cavenderia fasciculata</name>
    <name type="common">Slime mold</name>
    <name type="synonym">Dictyostelium fasciculatum</name>
    <dbReference type="NCBI Taxonomy" id="261658"/>
    <lineage>
        <taxon>Eukaryota</taxon>
        <taxon>Amoebozoa</taxon>
        <taxon>Evosea</taxon>
        <taxon>Eumycetozoa</taxon>
        <taxon>Dictyostelia</taxon>
        <taxon>Acytosteliales</taxon>
        <taxon>Cavenderiaceae</taxon>
        <taxon>Cavenderia</taxon>
    </lineage>
</organism>
<dbReference type="RefSeq" id="XP_004361662.1">
    <property type="nucleotide sequence ID" value="XM_004361605.1"/>
</dbReference>
<dbReference type="EMBL" id="GL883007">
    <property type="protein sequence ID" value="EGG23811.1"/>
    <property type="molecule type" value="Genomic_DNA"/>
</dbReference>
<name>F4PJN7_CACFS</name>
<accession>F4PJN7</accession>
<evidence type="ECO:0000313" key="2">
    <source>
        <dbReference type="Proteomes" id="UP000007797"/>
    </source>
</evidence>
<dbReference type="GeneID" id="14876397"/>
<dbReference type="KEGG" id="dfa:DFA_05947"/>
<sequence length="54" mass="6393">MYNLSTKDEFDARESKKFQCRIEALTMTQASAKTMRCVKITDRCYWWLAVLTPI</sequence>
<dbReference type="AlphaFoldDB" id="F4PJN7"/>
<evidence type="ECO:0000313" key="1">
    <source>
        <dbReference type="EMBL" id="EGG23811.1"/>
    </source>
</evidence>
<keyword evidence="2" id="KW-1185">Reference proteome</keyword>
<gene>
    <name evidence="1" type="ORF">DFA_05947</name>
</gene>
<dbReference type="Proteomes" id="UP000007797">
    <property type="component" value="Unassembled WGS sequence"/>
</dbReference>